<dbReference type="PANTHER" id="PTHR13561">
    <property type="entry name" value="DNA REPLICATION REGULATOR DPB11-RELATED"/>
    <property type="match status" value="1"/>
</dbReference>
<dbReference type="Pfam" id="PF12738">
    <property type="entry name" value="PTCB-BRCT"/>
    <property type="match status" value="1"/>
</dbReference>
<protein>
    <recommendedName>
        <fullName evidence="3">BRCT domain-containing protein</fullName>
    </recommendedName>
</protein>
<feature type="region of interest" description="Disordered" evidence="2">
    <location>
        <begin position="1"/>
        <end position="45"/>
    </location>
</feature>
<feature type="domain" description="BRCT" evidence="3">
    <location>
        <begin position="610"/>
        <end position="693"/>
    </location>
</feature>
<feature type="compositionally biased region" description="Polar residues" evidence="2">
    <location>
        <begin position="924"/>
        <end position="934"/>
    </location>
</feature>
<dbReference type="CDD" id="cd17731">
    <property type="entry name" value="BRCT_TopBP1_rpt2_like"/>
    <property type="match status" value="1"/>
</dbReference>
<dbReference type="InterPro" id="IPR001357">
    <property type="entry name" value="BRCT_dom"/>
</dbReference>
<dbReference type="InterPro" id="IPR059215">
    <property type="entry name" value="BRCT2_TopBP1-like"/>
</dbReference>
<feature type="region of interest" description="Disordered" evidence="2">
    <location>
        <begin position="760"/>
        <end position="940"/>
    </location>
</feature>
<proteinExistence type="predicted"/>
<feature type="domain" description="BRCT" evidence="3">
    <location>
        <begin position="149"/>
        <end position="279"/>
    </location>
</feature>
<feature type="compositionally biased region" description="Pro residues" evidence="2">
    <location>
        <begin position="778"/>
        <end position="804"/>
    </location>
</feature>
<feature type="compositionally biased region" description="Basic and acidic residues" evidence="2">
    <location>
        <begin position="389"/>
        <end position="404"/>
    </location>
</feature>
<name>A0ABP1E792_9APHY</name>
<dbReference type="Gene3D" id="3.40.50.10190">
    <property type="entry name" value="BRCT domain"/>
    <property type="match status" value="4"/>
</dbReference>
<dbReference type="SMART" id="SM00292">
    <property type="entry name" value="BRCT"/>
    <property type="match status" value="3"/>
</dbReference>
<feature type="compositionally biased region" description="Acidic residues" evidence="2">
    <location>
        <begin position="991"/>
        <end position="1000"/>
    </location>
</feature>
<feature type="compositionally biased region" description="Basic residues" evidence="2">
    <location>
        <begin position="1027"/>
        <end position="1043"/>
    </location>
</feature>
<feature type="region of interest" description="Disordered" evidence="2">
    <location>
        <begin position="288"/>
        <end position="311"/>
    </location>
</feature>
<sequence>MAGPRRNKSHKVPGVKLRPALPKSKRKDSGFEDSPSYYDQDDDIQNSSDLDASYAGDVCPRPFRSVVLCATGIADKLTLFKQALELGAQSFSDLTDRVTHLIAEEHGSAKYKCALETGIPIMHPSWIFESHKVWLRGDDVDFQESQRIHRLPIFSNVTLAVTGFEDIPKRTEIHRLVVQHGGTYVKNIERPVRVTHLLCFNSHRSASGSDAVSDDPPSSSIQTAQAEEELAALRETSVKARYAEKFNARKEASIQVIWEDWFWDCLACGGRWDEELYKVGVVTKEEAKKRSEERARIRESQAASMTQANQDIPISASATTSIHPLAGEPVAAPHNGTFDDPEHEEEEPASIKRIPGAKLALWGSLLKPRGFVVDEGKLVRSPSKSQTQRRTEDGEDSPTKGKVEGMKSVVEMVSVSGDGGKSKPSLLATLQRSRSLVPIPNKVVSSTIRGSQLQQVHPLKRVLTNGGSIHAQSNVQIPSAGDEAHRNLEAPPSSSYATPQMQQPQPEAGPSNHSASPSKPNSVPKPAGIFSNTTFRLLGEARSVSVRSAVEGAGGNILSVREEEDGHGDVDENIDFVLVRLFRTECWLERCLFEERICPGEEHMSFRPLENREPIEGIELVNLSYSGLDQSEACWLRRLARALGLTIAPNFSRRSTHLLCPSRSGAKFEKAQEWGIPVVGMEWLEEMIHSGRVPGFHIGDDSGYRQGGFASKGKGKANGKGKERATDMMMDITNNEPAASVPRPKSPVAIPMEVDAAPARGTADESFGPPNHLLSPPQSSPSPLSPQHPPSPQATPPPSSPPIGEPHSSSPIPATPPRANRHSQSHLPQPTRTQLELQHDREHTRIPSSETPSPMKPPSPIRLRNDLDRETTTMLNDKLTTLLGKRQVPDNEGDSGRLTTPELEPMRAKRARPPSRSKLAMDSSRINVIPSSPGQGDISVALTSPMKSTAIPAIVGEASADVTVDYEEPSQSGERNKLLRLLQNQNKEVWEVPDNDDDDASVIVVEGPVPKKARPARRGGSGSSRGSKARPAAKRRSTRLSGF</sequence>
<accession>A0ABP1E792</accession>
<dbReference type="EMBL" id="OZ037952">
    <property type="protein sequence ID" value="CAL1715795.1"/>
    <property type="molecule type" value="Genomic_DNA"/>
</dbReference>
<feature type="region of interest" description="Disordered" evidence="2">
    <location>
        <begin position="479"/>
        <end position="527"/>
    </location>
</feature>
<dbReference type="Proteomes" id="UP001497453">
    <property type="component" value="Chromosome 9"/>
</dbReference>
<evidence type="ECO:0000313" key="5">
    <source>
        <dbReference type="Proteomes" id="UP001497453"/>
    </source>
</evidence>
<evidence type="ECO:0000259" key="3">
    <source>
        <dbReference type="PROSITE" id="PS50172"/>
    </source>
</evidence>
<dbReference type="PROSITE" id="PS50172">
    <property type="entry name" value="BRCT"/>
    <property type="match status" value="3"/>
</dbReference>
<reference evidence="5" key="1">
    <citation type="submission" date="2024-04" db="EMBL/GenBank/DDBJ databases">
        <authorList>
            <person name="Shaw F."/>
            <person name="Minotto A."/>
        </authorList>
    </citation>
    <scope>NUCLEOTIDE SEQUENCE [LARGE SCALE GENOMIC DNA]</scope>
</reference>
<keyword evidence="5" id="KW-1185">Reference proteome</keyword>
<dbReference type="Pfam" id="PF00533">
    <property type="entry name" value="BRCT"/>
    <property type="match status" value="1"/>
</dbReference>
<evidence type="ECO:0000256" key="2">
    <source>
        <dbReference type="SAM" id="MobiDB-lite"/>
    </source>
</evidence>
<feature type="compositionally biased region" description="Polar residues" evidence="2">
    <location>
        <begin position="825"/>
        <end position="836"/>
    </location>
</feature>
<feature type="compositionally biased region" description="Acidic residues" evidence="2">
    <location>
        <begin position="339"/>
        <end position="348"/>
    </location>
</feature>
<feature type="compositionally biased region" description="Basic residues" evidence="2">
    <location>
        <begin position="1"/>
        <end position="13"/>
    </location>
</feature>
<evidence type="ECO:0000313" key="4">
    <source>
        <dbReference type="EMBL" id="CAL1715795.1"/>
    </source>
</evidence>
<feature type="region of interest" description="Disordered" evidence="2">
    <location>
        <begin position="991"/>
        <end position="1043"/>
    </location>
</feature>
<dbReference type="InterPro" id="IPR036420">
    <property type="entry name" value="BRCT_dom_sf"/>
</dbReference>
<feature type="domain" description="BRCT" evidence="3">
    <location>
        <begin position="58"/>
        <end position="130"/>
    </location>
</feature>
<keyword evidence="1" id="KW-0677">Repeat</keyword>
<evidence type="ECO:0000256" key="1">
    <source>
        <dbReference type="ARBA" id="ARBA00022737"/>
    </source>
</evidence>
<feature type="compositionally biased region" description="Basic and acidic residues" evidence="2">
    <location>
        <begin position="288"/>
        <end position="299"/>
    </location>
</feature>
<organism evidence="4 5">
    <name type="scientific">Somion occarium</name>
    <dbReference type="NCBI Taxonomy" id="3059160"/>
    <lineage>
        <taxon>Eukaryota</taxon>
        <taxon>Fungi</taxon>
        <taxon>Dikarya</taxon>
        <taxon>Basidiomycota</taxon>
        <taxon>Agaricomycotina</taxon>
        <taxon>Agaricomycetes</taxon>
        <taxon>Polyporales</taxon>
        <taxon>Cerrenaceae</taxon>
        <taxon>Somion</taxon>
    </lineage>
</organism>
<dbReference type="SUPFAM" id="SSF52113">
    <property type="entry name" value="BRCT domain"/>
    <property type="match status" value="3"/>
</dbReference>
<gene>
    <name evidence="4" type="ORF">GFSPODELE1_LOCUS10436</name>
</gene>
<dbReference type="PANTHER" id="PTHR13561:SF20">
    <property type="entry name" value="DNA TOPOISOMERASE 2-BINDING PROTEIN 1"/>
    <property type="match status" value="1"/>
</dbReference>
<feature type="compositionally biased region" description="Polar residues" evidence="2">
    <location>
        <begin position="492"/>
        <end position="521"/>
    </location>
</feature>
<feature type="region of interest" description="Disordered" evidence="2">
    <location>
        <begin position="377"/>
        <end position="404"/>
    </location>
</feature>
<feature type="region of interest" description="Disordered" evidence="2">
    <location>
        <begin position="326"/>
        <end position="352"/>
    </location>
</feature>